<dbReference type="AlphaFoldDB" id="A0A2P4QZM3"/>
<dbReference type="Proteomes" id="UP000018888">
    <property type="component" value="Unassembled WGS sequence"/>
</dbReference>
<name>A0A2P4QZM3_RHIID</name>
<reference evidence="1 2" key="2">
    <citation type="journal article" date="2018" name="New Phytol.">
        <title>High intraspecific genome diversity in the model arbuscular mycorrhizal symbiont Rhizophagus irregularis.</title>
        <authorList>
            <person name="Chen E.C.H."/>
            <person name="Morin E."/>
            <person name="Beaudet D."/>
            <person name="Noel J."/>
            <person name="Yildirir G."/>
            <person name="Ndikumana S."/>
            <person name="Charron P."/>
            <person name="St-Onge C."/>
            <person name="Giorgi J."/>
            <person name="Kruger M."/>
            <person name="Marton T."/>
            <person name="Ropars J."/>
            <person name="Grigoriev I.V."/>
            <person name="Hainaut M."/>
            <person name="Henrissat B."/>
            <person name="Roux C."/>
            <person name="Martin F."/>
            <person name="Corradi N."/>
        </authorList>
    </citation>
    <scope>NUCLEOTIDE SEQUENCE [LARGE SCALE GENOMIC DNA]</scope>
    <source>
        <strain evidence="1 2">DAOM 197198</strain>
    </source>
</reference>
<comment type="caution">
    <text evidence="1">The sequence shown here is derived from an EMBL/GenBank/DDBJ whole genome shotgun (WGS) entry which is preliminary data.</text>
</comment>
<dbReference type="VEuPathDB" id="FungiDB:RhiirFUN_026624"/>
<evidence type="ECO:0000313" key="1">
    <source>
        <dbReference type="EMBL" id="POG83008.1"/>
    </source>
</evidence>
<gene>
    <name evidence="1" type="ORF">GLOIN_2v1866968</name>
</gene>
<sequence length="803" mass="92954">MTFHCEINMSYTNFVNKEDIIYEEDLVSEEDNTEIYITKNITVKTIIHSLTPLEYPPTSEEGTAIIYHVEGWQNIEMAFEDVQYSMGLPCGQNKTTCTYLGDIAVIKKDRTCHGVKICEFADPELREMEHKSVDPNSDLRLRMSKELSTDNVNYNTFAKYLAAYKTECRYMRDGVQCNGKPILKCLRHHDETVPPSYFIGCTGWRMNEKFHQFISIKENVDLNLLQQLLNGLYEGETDEPVNNCYLVFSNSTKRIYCPHPHRSENTITQGKLMKKLCEVRFSKLIPVDIKSCPFVILKSKGIHTHPPPPPNQVPVTIHTRLQELIHQANNDNTDVTPTHIITGNLIKTYFGVEYLSDIHASLNNTDRLRYYIDKIQKEIHPQGQGLLGVVYNYSRNINNFRDYVKRLEFFEDEHVIIICTTSEQLNEWIKCKHFQIDLSFKRVMGEINEFEINYYSNEHNLILTFARVFTNRATTIAYQRIFHVLFDLVLQLMGLPPQFKHIHGSGWNCIIADLDYAQAKGLGLALNEIDNTKDWEEHLVHIFRSCLVHYKRKIREKGYNDIVKNKMIALLTAESESAINQVFDDIQAIEENAADWITFYRQKWVIASLNKSMSKIANDVWITSPDNTNVAESAHALSNQRGRDLKLLTAILHGQKLDKERFTTIYVHQKYNIPNKGSDKGLISRNVMSNKRNAKKLTKVVPTKSKQNEHTGSNKKTKTNIIEIEENDKENICTISSRKIKTRNGTEGDDKESELTLKLSELEFQERALALRERELILREKEAKIREMELSLAEKEHVLNSTK</sequence>
<reference evidence="1 2" key="1">
    <citation type="journal article" date="2013" name="Proc. Natl. Acad. Sci. U.S.A.">
        <title>Genome of an arbuscular mycorrhizal fungus provides insight into the oldest plant symbiosis.</title>
        <authorList>
            <person name="Tisserant E."/>
            <person name="Malbreil M."/>
            <person name="Kuo A."/>
            <person name="Kohler A."/>
            <person name="Symeonidi A."/>
            <person name="Balestrini R."/>
            <person name="Charron P."/>
            <person name="Duensing N."/>
            <person name="Frei Dit Frey N."/>
            <person name="Gianinazzi-Pearson V."/>
            <person name="Gilbert L.B."/>
            <person name="Handa Y."/>
            <person name="Herr J.R."/>
            <person name="Hijri M."/>
            <person name="Koul R."/>
            <person name="Kawaguchi M."/>
            <person name="Krajinski F."/>
            <person name="Lammers P.J."/>
            <person name="Masclaux F.G."/>
            <person name="Murat C."/>
            <person name="Morin E."/>
            <person name="Ndikumana S."/>
            <person name="Pagni M."/>
            <person name="Petitpierre D."/>
            <person name="Requena N."/>
            <person name="Rosikiewicz P."/>
            <person name="Riley R."/>
            <person name="Saito K."/>
            <person name="San Clemente H."/>
            <person name="Shapiro H."/>
            <person name="van Tuinen D."/>
            <person name="Becard G."/>
            <person name="Bonfante P."/>
            <person name="Paszkowski U."/>
            <person name="Shachar-Hill Y.Y."/>
            <person name="Tuskan G.A."/>
            <person name="Young P.W."/>
            <person name="Sanders I.R."/>
            <person name="Henrissat B."/>
            <person name="Rensing S.A."/>
            <person name="Grigoriev I.V."/>
            <person name="Corradi N."/>
            <person name="Roux C."/>
            <person name="Martin F."/>
        </authorList>
    </citation>
    <scope>NUCLEOTIDE SEQUENCE [LARGE SCALE GENOMIC DNA]</scope>
    <source>
        <strain evidence="1 2">DAOM 197198</strain>
    </source>
</reference>
<dbReference type="EMBL" id="AUPC02000002">
    <property type="protein sequence ID" value="POG83008.1"/>
    <property type="molecule type" value="Genomic_DNA"/>
</dbReference>
<organism evidence="1 2">
    <name type="scientific">Rhizophagus irregularis (strain DAOM 181602 / DAOM 197198 / MUCL 43194)</name>
    <name type="common">Arbuscular mycorrhizal fungus</name>
    <name type="synonym">Glomus intraradices</name>
    <dbReference type="NCBI Taxonomy" id="747089"/>
    <lineage>
        <taxon>Eukaryota</taxon>
        <taxon>Fungi</taxon>
        <taxon>Fungi incertae sedis</taxon>
        <taxon>Mucoromycota</taxon>
        <taxon>Glomeromycotina</taxon>
        <taxon>Glomeromycetes</taxon>
        <taxon>Glomerales</taxon>
        <taxon>Glomeraceae</taxon>
        <taxon>Rhizophagus</taxon>
    </lineage>
</organism>
<keyword evidence="2" id="KW-1185">Reference proteome</keyword>
<evidence type="ECO:0000313" key="2">
    <source>
        <dbReference type="Proteomes" id="UP000018888"/>
    </source>
</evidence>
<protein>
    <submittedName>
        <fullName evidence="1">Uncharacterized protein</fullName>
    </submittedName>
</protein>
<accession>A0A2P4QZM3</accession>
<proteinExistence type="predicted"/>